<gene>
    <name evidence="9" type="ORF">F4554_003504</name>
</gene>
<dbReference type="AlphaFoldDB" id="A0A852ZQQ0"/>
<dbReference type="GO" id="GO:0016705">
    <property type="term" value="F:oxidoreductase activity, acting on paired donors, with incorporation or reduction of molecular oxygen"/>
    <property type="evidence" value="ECO:0007669"/>
    <property type="project" value="InterPro"/>
</dbReference>
<feature type="compositionally biased region" description="Low complexity" evidence="8">
    <location>
        <begin position="19"/>
        <end position="30"/>
    </location>
</feature>
<sequence length="436" mass="47900">MPDAEVTGPPATESTMEPTAGTSTGATTRASSVPLPLDAGFFQDPQAVYAALREEGPVRKVVLPEAKGWQAWIVTRYDEARAALADPRLLKNDRVALRQYLDPEQIGEFDSAFVEALQAHMLSSDPPDHTRLRKLVNKAFTSRRVEALRPRVEAITEELLDEMARRGADGEPVDLIDAFASPLPMTVICELLGVPQNDRADFRGWCTVVMTDGGEDSDRTASYAMAGYLRQLIAAKRANPGEDLLTGLVQARDDGDRLEENELIAMAFLLLLAGHETTVNLIGNGMLALLRNPGQLDRLRADLSLMGGAIEELLRYDGPLNLATTRFTSEPVRVGDVEIPRGQIVLVSLASANHDEHRFPDAGRLDVTRRSSGHLGFGHGIHYCVGAPLARLEAEVAFTRILTRFPNLSLALEPHEVRWRQSTLIRGVEHLPVRIF</sequence>
<evidence type="ECO:0000256" key="6">
    <source>
        <dbReference type="ARBA" id="ARBA00023033"/>
    </source>
</evidence>
<keyword evidence="6 7" id="KW-0503">Monooxygenase</keyword>
<dbReference type="PANTHER" id="PTHR46696:SF1">
    <property type="entry name" value="CYTOCHROME P450 YJIB-RELATED"/>
    <property type="match status" value="1"/>
</dbReference>
<dbReference type="PRINTS" id="PR00359">
    <property type="entry name" value="BP450"/>
</dbReference>
<evidence type="ECO:0000256" key="5">
    <source>
        <dbReference type="ARBA" id="ARBA00023004"/>
    </source>
</evidence>
<keyword evidence="2 7" id="KW-0349">Heme</keyword>
<evidence type="ECO:0000313" key="9">
    <source>
        <dbReference type="EMBL" id="NYH90866.1"/>
    </source>
</evidence>
<dbReference type="PROSITE" id="PS00086">
    <property type="entry name" value="CYTOCHROME_P450"/>
    <property type="match status" value="1"/>
</dbReference>
<keyword evidence="5 7" id="KW-0408">Iron</keyword>
<evidence type="ECO:0000256" key="1">
    <source>
        <dbReference type="ARBA" id="ARBA00010617"/>
    </source>
</evidence>
<evidence type="ECO:0000313" key="10">
    <source>
        <dbReference type="Proteomes" id="UP000579605"/>
    </source>
</evidence>
<organism evidence="9 10">
    <name type="scientific">Actinopolymorpha rutila</name>
    <dbReference type="NCBI Taxonomy" id="446787"/>
    <lineage>
        <taxon>Bacteria</taxon>
        <taxon>Bacillati</taxon>
        <taxon>Actinomycetota</taxon>
        <taxon>Actinomycetes</taxon>
        <taxon>Propionibacteriales</taxon>
        <taxon>Actinopolymorphaceae</taxon>
        <taxon>Actinopolymorpha</taxon>
    </lineage>
</organism>
<dbReference type="FunFam" id="1.10.630.10:FF:000018">
    <property type="entry name" value="Cytochrome P450 monooxygenase"/>
    <property type="match status" value="1"/>
</dbReference>
<dbReference type="PANTHER" id="PTHR46696">
    <property type="entry name" value="P450, PUTATIVE (EUROFUNG)-RELATED"/>
    <property type="match status" value="1"/>
</dbReference>
<dbReference type="GO" id="GO:0004497">
    <property type="term" value="F:monooxygenase activity"/>
    <property type="evidence" value="ECO:0007669"/>
    <property type="project" value="UniProtKB-KW"/>
</dbReference>
<dbReference type="CDD" id="cd11029">
    <property type="entry name" value="CYP107-like"/>
    <property type="match status" value="1"/>
</dbReference>
<dbReference type="GO" id="GO:0005506">
    <property type="term" value="F:iron ion binding"/>
    <property type="evidence" value="ECO:0007669"/>
    <property type="project" value="InterPro"/>
</dbReference>
<evidence type="ECO:0000256" key="3">
    <source>
        <dbReference type="ARBA" id="ARBA00022723"/>
    </source>
</evidence>
<comment type="similarity">
    <text evidence="1 7">Belongs to the cytochrome P450 family.</text>
</comment>
<keyword evidence="3 7" id="KW-0479">Metal-binding</keyword>
<reference evidence="9 10" key="1">
    <citation type="submission" date="2020-07" db="EMBL/GenBank/DDBJ databases">
        <title>Sequencing the genomes of 1000 actinobacteria strains.</title>
        <authorList>
            <person name="Klenk H.-P."/>
        </authorList>
    </citation>
    <scope>NUCLEOTIDE SEQUENCE [LARGE SCALE GENOMIC DNA]</scope>
    <source>
        <strain evidence="9 10">DSM 18448</strain>
    </source>
</reference>
<feature type="region of interest" description="Disordered" evidence="8">
    <location>
        <begin position="1"/>
        <end position="30"/>
    </location>
</feature>
<evidence type="ECO:0000256" key="2">
    <source>
        <dbReference type="ARBA" id="ARBA00022617"/>
    </source>
</evidence>
<dbReference type="InterPro" id="IPR001128">
    <property type="entry name" value="Cyt_P450"/>
</dbReference>
<dbReference type="EMBL" id="JACBZH010000001">
    <property type="protein sequence ID" value="NYH90866.1"/>
    <property type="molecule type" value="Genomic_DNA"/>
</dbReference>
<evidence type="ECO:0000256" key="8">
    <source>
        <dbReference type="SAM" id="MobiDB-lite"/>
    </source>
</evidence>
<comment type="caution">
    <text evidence="9">The sequence shown here is derived from an EMBL/GenBank/DDBJ whole genome shotgun (WGS) entry which is preliminary data.</text>
</comment>
<proteinExistence type="inferred from homology"/>
<dbReference type="Proteomes" id="UP000579605">
    <property type="component" value="Unassembled WGS sequence"/>
</dbReference>
<dbReference type="InterPro" id="IPR036396">
    <property type="entry name" value="Cyt_P450_sf"/>
</dbReference>
<accession>A0A852ZQQ0</accession>
<dbReference type="RefSeq" id="WP_179788540.1">
    <property type="nucleotide sequence ID" value="NZ_BAAARR010000016.1"/>
</dbReference>
<dbReference type="InterPro" id="IPR002397">
    <property type="entry name" value="Cyt_P450_B"/>
</dbReference>
<evidence type="ECO:0000256" key="4">
    <source>
        <dbReference type="ARBA" id="ARBA00023002"/>
    </source>
</evidence>
<name>A0A852ZQQ0_9ACTN</name>
<evidence type="ECO:0000256" key="7">
    <source>
        <dbReference type="RuleBase" id="RU000461"/>
    </source>
</evidence>
<dbReference type="Pfam" id="PF00067">
    <property type="entry name" value="p450"/>
    <property type="match status" value="1"/>
</dbReference>
<dbReference type="GO" id="GO:0020037">
    <property type="term" value="F:heme binding"/>
    <property type="evidence" value="ECO:0007669"/>
    <property type="project" value="InterPro"/>
</dbReference>
<protein>
    <submittedName>
        <fullName evidence="9">Cytochrome P450</fullName>
    </submittedName>
</protein>
<dbReference type="InterPro" id="IPR017972">
    <property type="entry name" value="Cyt_P450_CS"/>
</dbReference>
<dbReference type="Gene3D" id="1.10.630.10">
    <property type="entry name" value="Cytochrome P450"/>
    <property type="match status" value="1"/>
</dbReference>
<keyword evidence="4 7" id="KW-0560">Oxidoreductase</keyword>
<dbReference type="SUPFAM" id="SSF48264">
    <property type="entry name" value="Cytochrome P450"/>
    <property type="match status" value="1"/>
</dbReference>
<keyword evidence="10" id="KW-1185">Reference proteome</keyword>